<accession>A0ABS5NR39</accession>
<comment type="caution">
    <text evidence="1">The sequence shown here is derived from an EMBL/GenBank/DDBJ whole genome shotgun (WGS) entry which is preliminary data.</text>
</comment>
<organism evidence="1 2">
    <name type="scientific">Cytobacillus citreus</name>
    <dbReference type="NCBI Taxonomy" id="2833586"/>
    <lineage>
        <taxon>Bacteria</taxon>
        <taxon>Bacillati</taxon>
        <taxon>Bacillota</taxon>
        <taxon>Bacilli</taxon>
        <taxon>Bacillales</taxon>
        <taxon>Bacillaceae</taxon>
        <taxon>Cytobacillus</taxon>
    </lineage>
</organism>
<dbReference type="EMBL" id="JAGYPM010000002">
    <property type="protein sequence ID" value="MBS4190286.1"/>
    <property type="molecule type" value="Genomic_DNA"/>
</dbReference>
<sequence length="161" mass="18584">MNTILTQEPEFAESDVFRGLKQYDRKANVYVRQLLFYPYYFFEFELSAKSLLKLSGKIACTIDGISGKEAIIDMKPAFSTCFNETADKLSVQVEEMEARKIAERFVFQTISQKTKFISIPSLKISDCSLFYRPFWLAEYILKEKGKQQLIVDAISGSYHPL</sequence>
<keyword evidence="2" id="KW-1185">Reference proteome</keyword>
<proteinExistence type="predicted"/>
<gene>
    <name evidence="1" type="ORF">KHA94_08725</name>
</gene>
<evidence type="ECO:0000313" key="1">
    <source>
        <dbReference type="EMBL" id="MBS4190286.1"/>
    </source>
</evidence>
<dbReference type="RefSeq" id="WP_213101746.1">
    <property type="nucleotide sequence ID" value="NZ_JAGYPM010000002.1"/>
</dbReference>
<dbReference type="Proteomes" id="UP000681027">
    <property type="component" value="Unassembled WGS sequence"/>
</dbReference>
<protein>
    <submittedName>
        <fullName evidence="1">Uncharacterized protein</fullName>
    </submittedName>
</protein>
<reference evidence="1 2" key="1">
    <citation type="submission" date="2021-05" db="EMBL/GenBank/DDBJ databases">
        <title>Novel Bacillus species.</title>
        <authorList>
            <person name="Liu G."/>
        </authorList>
    </citation>
    <scope>NUCLEOTIDE SEQUENCE [LARGE SCALE GENOMIC DNA]</scope>
    <source>
        <strain evidence="1 2">FJAT-49705</strain>
    </source>
</reference>
<name>A0ABS5NR39_9BACI</name>
<evidence type="ECO:0000313" key="2">
    <source>
        <dbReference type="Proteomes" id="UP000681027"/>
    </source>
</evidence>